<dbReference type="InterPro" id="IPR001164">
    <property type="entry name" value="ArfGAP_dom"/>
</dbReference>
<feature type="compositionally biased region" description="Acidic residues" evidence="6">
    <location>
        <begin position="116"/>
        <end position="125"/>
    </location>
</feature>
<dbReference type="GO" id="GO:0030100">
    <property type="term" value="P:regulation of endocytosis"/>
    <property type="evidence" value="ECO:0007669"/>
    <property type="project" value="TreeGrafter"/>
</dbReference>
<reference evidence="9" key="1">
    <citation type="submission" date="2013-08" db="EMBL/GenBank/DDBJ databases">
        <title>Gene expansion shapes genome architecture in the human pathogen Lichtheimia corymbifera: an evolutionary genomics analysis in the ancient terrestrial Mucorales (Mucoromycotina).</title>
        <authorList>
            <person name="Schwartze V.U."/>
            <person name="Winter S."/>
            <person name="Shelest E."/>
            <person name="Marcet-Houben M."/>
            <person name="Horn F."/>
            <person name="Wehner S."/>
            <person name="Hoffmann K."/>
            <person name="Riege K."/>
            <person name="Sammeth M."/>
            <person name="Nowrousian M."/>
            <person name="Valiante V."/>
            <person name="Linde J."/>
            <person name="Jacobsen I.D."/>
            <person name="Marz M."/>
            <person name="Brakhage A.A."/>
            <person name="Gabaldon T."/>
            <person name="Bocker S."/>
            <person name="Voigt K."/>
        </authorList>
    </citation>
    <scope>NUCLEOTIDE SEQUENCE [LARGE SCALE GENOMIC DNA]</scope>
    <source>
        <strain evidence="9">FSU 9682</strain>
    </source>
</reference>
<dbReference type="AlphaFoldDB" id="A0A068S444"/>
<feature type="compositionally biased region" description="Polar residues" evidence="6">
    <location>
        <begin position="182"/>
        <end position="196"/>
    </location>
</feature>
<dbReference type="EMBL" id="CBTN010000041">
    <property type="protein sequence ID" value="CDH56770.1"/>
    <property type="molecule type" value="Genomic_DNA"/>
</dbReference>
<feature type="transmembrane region" description="Helical" evidence="7">
    <location>
        <begin position="563"/>
        <end position="590"/>
    </location>
</feature>
<feature type="compositionally biased region" description="Basic residues" evidence="6">
    <location>
        <begin position="170"/>
        <end position="179"/>
    </location>
</feature>
<dbReference type="Proteomes" id="UP000027586">
    <property type="component" value="Unassembled WGS sequence"/>
</dbReference>
<dbReference type="InterPro" id="IPR038508">
    <property type="entry name" value="ArfGAP_dom_sf"/>
</dbReference>
<dbReference type="FunFam" id="1.10.220.150:FF:000014">
    <property type="entry name" value="ADP-ribosylation factor GTPase-activating protein"/>
    <property type="match status" value="1"/>
</dbReference>
<evidence type="ECO:0000256" key="6">
    <source>
        <dbReference type="SAM" id="MobiDB-lite"/>
    </source>
</evidence>
<evidence type="ECO:0000259" key="8">
    <source>
        <dbReference type="PROSITE" id="PS50115"/>
    </source>
</evidence>
<organism evidence="9 10">
    <name type="scientific">Lichtheimia corymbifera JMRC:FSU:9682</name>
    <dbReference type="NCBI Taxonomy" id="1263082"/>
    <lineage>
        <taxon>Eukaryota</taxon>
        <taxon>Fungi</taxon>
        <taxon>Fungi incertae sedis</taxon>
        <taxon>Mucoromycota</taxon>
        <taxon>Mucoromycotina</taxon>
        <taxon>Mucoromycetes</taxon>
        <taxon>Mucorales</taxon>
        <taxon>Lichtheimiaceae</taxon>
        <taxon>Lichtheimia</taxon>
    </lineage>
</organism>
<feature type="region of interest" description="Disordered" evidence="6">
    <location>
        <begin position="789"/>
        <end position="840"/>
    </location>
</feature>
<feature type="region of interest" description="Disordered" evidence="6">
    <location>
        <begin position="89"/>
        <end position="134"/>
    </location>
</feature>
<evidence type="ECO:0000256" key="7">
    <source>
        <dbReference type="SAM" id="Phobius"/>
    </source>
</evidence>
<evidence type="ECO:0000313" key="9">
    <source>
        <dbReference type="EMBL" id="CDH56770.1"/>
    </source>
</evidence>
<keyword evidence="7" id="KW-0472">Membrane</keyword>
<dbReference type="GO" id="GO:0005096">
    <property type="term" value="F:GTPase activator activity"/>
    <property type="evidence" value="ECO:0007669"/>
    <property type="project" value="UniProtKB-KW"/>
</dbReference>
<sequence length="1056" mass="116819">MATEGNGKGQDAATERTGLLNSGSGNNYSGEQQRTLTAVVDIEAGAQVVTTTNNNEDQPRVPADLLVKTVRKTIRQHNKAKLYIEQQKELAARREAAQASQPPPPTPQPQPQDSDSSSDDSDEESVMGTRRRKRDIIGSALRAATDQWKVEHGWGSSASLFHHNHKDKNHHHHLFHHHHENQGGSSSSLKKQPTTEQHSEVDPVPSQQQPPPAPKPVVIPTLPPLEHDIWNIARAGSVCALLALSKSKQTNGSWEKLALSTMEYGLKASASPQPLLLREFLVHPWVDGRSAIEWAVVNDCQHFLADTRVQSIIEDCWLSRGVCEDWKQVPYHPCSVWKQFNCPNALRPVASYMARWATPRYQARAGLLVGLAYLGLHLATLANEDYWNSGLHPFEYAYYVFVCSDVLLELGTLILHPIKSVHHPSTYLSLTTAGFLTAAFVLRLVGLANDSDLEKADTLIAYSYMFLVWATPLMIFRLVLWQDNLCWSVYKARHLVSRCVVDALWVFGIAIVTLLAFWLGLAALQHNDMDCLTLLRHLALGALHAPAIPDTLYYQPQAAGVMVFFYLAAMLLILGALLTGSFLTTLITLYPRLGAIQRTFAAERAIIKRPSYGMFIPTVAIDLVVGFAGWIFTGLFKMKKDESTTLLWLERIRQHTFSLPSFTLLGRAMSAEYKQKLYELQRRGENRTCFDCGAPNPQWASVSYGIFICLDCSGIHRGFGVHISFVRSIGMDKWYDDQVKKMEIGGNQKAKAFFESQPDYSSSMSMDQKYNSQCAALYRDKLSAEAEGRTWTPSPLAASSAKRPMVSTGGSTRSLNSTPVGRTDGFSPSPRSASPASFSNVSDKARNEAYFAQLGSANESRPDHLPPSQGGKYTGFGNPAFENQSSRNTTAAPDLQDLMNDPMTALSKGWSFFSSGMEELGKVAVEGARVAAQGAGQLGRYANEQLNDPNLRSNVNDYVNSFSRKTQELYNNFDTRSGRSTPQNNHDDDFFSSTISSLQQQQSTTTPLSSRSASPSGLNGTTTKSSTTNMRSRTPLREAASKKTGSKDSDDEWEGW</sequence>
<feature type="compositionally biased region" description="Pro residues" evidence="6">
    <location>
        <begin position="208"/>
        <end position="217"/>
    </location>
</feature>
<feature type="region of interest" description="Disordered" evidence="6">
    <location>
        <begin position="856"/>
        <end position="887"/>
    </location>
</feature>
<dbReference type="STRING" id="1263082.A0A068S444"/>
<feature type="compositionally biased region" description="Polar residues" evidence="6">
    <location>
        <begin position="973"/>
        <end position="984"/>
    </location>
</feature>
<dbReference type="Pfam" id="PF01412">
    <property type="entry name" value="ArfGap"/>
    <property type="match status" value="1"/>
</dbReference>
<feature type="transmembrane region" description="Helical" evidence="7">
    <location>
        <begin position="611"/>
        <end position="632"/>
    </location>
</feature>
<feature type="region of interest" description="Disordered" evidence="6">
    <location>
        <begin position="1"/>
        <end position="32"/>
    </location>
</feature>
<feature type="transmembrane region" description="Helical" evidence="7">
    <location>
        <begin position="365"/>
        <end position="384"/>
    </location>
</feature>
<keyword evidence="2" id="KW-0479">Metal-binding</keyword>
<dbReference type="OrthoDB" id="301415at2759"/>
<feature type="transmembrane region" description="Helical" evidence="7">
    <location>
        <begin position="396"/>
        <end position="415"/>
    </location>
</feature>
<dbReference type="GO" id="GO:0000139">
    <property type="term" value="C:Golgi membrane"/>
    <property type="evidence" value="ECO:0007669"/>
    <property type="project" value="TreeGrafter"/>
</dbReference>
<keyword evidence="7" id="KW-1133">Transmembrane helix</keyword>
<feature type="compositionally biased region" description="Polar residues" evidence="6">
    <location>
        <begin position="808"/>
        <end position="820"/>
    </location>
</feature>
<accession>A0A068S444</accession>
<keyword evidence="10" id="KW-1185">Reference proteome</keyword>
<dbReference type="CDD" id="cd08830">
    <property type="entry name" value="ArfGap_ArfGap1"/>
    <property type="match status" value="1"/>
</dbReference>
<name>A0A068S444_9FUNG</name>
<feature type="domain" description="Arf-GAP" evidence="8">
    <location>
        <begin position="674"/>
        <end position="791"/>
    </location>
</feature>
<dbReference type="VEuPathDB" id="FungiDB:LCOR_07783.1"/>
<feature type="transmembrane region" description="Helical" evidence="7">
    <location>
        <begin position="427"/>
        <end position="447"/>
    </location>
</feature>
<dbReference type="InterPro" id="IPR037278">
    <property type="entry name" value="ARFGAP/RecO"/>
</dbReference>
<feature type="compositionally biased region" description="Low complexity" evidence="6">
    <location>
        <begin position="826"/>
        <end position="839"/>
    </location>
</feature>
<feature type="compositionally biased region" description="Basic and acidic residues" evidence="6">
    <location>
        <begin position="1035"/>
        <end position="1048"/>
    </location>
</feature>
<dbReference type="SMART" id="SM00105">
    <property type="entry name" value="ArfGap"/>
    <property type="match status" value="1"/>
</dbReference>
<dbReference type="PANTHER" id="PTHR46395">
    <property type="entry name" value="ADP-RIBOSYLATION FACTOR GTPASE-ACTIVATING PROTEIN 1"/>
    <property type="match status" value="1"/>
</dbReference>
<comment type="caution">
    <text evidence="9">The sequence shown here is derived from an EMBL/GenBank/DDBJ whole genome shotgun (WGS) entry which is preliminary data.</text>
</comment>
<gene>
    <name evidence="9" type="ORF">LCOR_07783.1</name>
</gene>
<feature type="transmembrane region" description="Helical" evidence="7">
    <location>
        <begin position="500"/>
        <end position="524"/>
    </location>
</feature>
<feature type="region of interest" description="Disordered" evidence="6">
    <location>
        <begin position="170"/>
        <end position="217"/>
    </location>
</feature>
<feature type="transmembrane region" description="Helical" evidence="7">
    <location>
        <begin position="459"/>
        <end position="480"/>
    </location>
</feature>
<dbReference type="PRINTS" id="PR00405">
    <property type="entry name" value="REVINTRACTNG"/>
</dbReference>
<feature type="region of interest" description="Disordered" evidence="6">
    <location>
        <begin position="973"/>
        <end position="1056"/>
    </location>
</feature>
<dbReference type="PANTHER" id="PTHR46395:SF1">
    <property type="entry name" value="ADP-RIBOSYLATION FACTOR GTPASE-ACTIVATING PROTEIN 1"/>
    <property type="match status" value="1"/>
</dbReference>
<dbReference type="GO" id="GO:0032012">
    <property type="term" value="P:regulation of ARF protein signal transduction"/>
    <property type="evidence" value="ECO:0007669"/>
    <property type="project" value="TreeGrafter"/>
</dbReference>
<evidence type="ECO:0000256" key="4">
    <source>
        <dbReference type="ARBA" id="ARBA00022833"/>
    </source>
</evidence>
<keyword evidence="1" id="KW-0343">GTPase activation</keyword>
<dbReference type="SUPFAM" id="SSF57863">
    <property type="entry name" value="ArfGap/RecO-like zinc finger"/>
    <property type="match status" value="1"/>
</dbReference>
<keyword evidence="4" id="KW-0862">Zinc</keyword>
<feature type="compositionally biased region" description="Polar residues" evidence="6">
    <location>
        <begin position="19"/>
        <end position="32"/>
    </location>
</feature>
<feature type="compositionally biased region" description="Pro residues" evidence="6">
    <location>
        <begin position="101"/>
        <end position="110"/>
    </location>
</feature>
<feature type="compositionally biased region" description="Polar residues" evidence="6">
    <location>
        <begin position="1013"/>
        <end position="1032"/>
    </location>
</feature>
<protein>
    <recommendedName>
        <fullName evidence="8">Arf-GAP domain-containing protein</fullName>
    </recommendedName>
</protein>
<evidence type="ECO:0000256" key="3">
    <source>
        <dbReference type="ARBA" id="ARBA00022771"/>
    </source>
</evidence>
<evidence type="ECO:0000256" key="5">
    <source>
        <dbReference type="PROSITE-ProRule" id="PRU00288"/>
    </source>
</evidence>
<proteinExistence type="predicted"/>
<dbReference type="Gene3D" id="1.10.220.150">
    <property type="entry name" value="Arf GTPase activating protein"/>
    <property type="match status" value="1"/>
</dbReference>
<keyword evidence="3 5" id="KW-0863">Zinc-finger</keyword>
<evidence type="ECO:0000256" key="1">
    <source>
        <dbReference type="ARBA" id="ARBA00022468"/>
    </source>
</evidence>
<dbReference type="GO" id="GO:0008270">
    <property type="term" value="F:zinc ion binding"/>
    <property type="evidence" value="ECO:0007669"/>
    <property type="project" value="UniProtKB-KW"/>
</dbReference>
<dbReference type="PROSITE" id="PS50115">
    <property type="entry name" value="ARFGAP"/>
    <property type="match status" value="1"/>
</dbReference>
<keyword evidence="7" id="KW-0812">Transmembrane</keyword>
<feature type="compositionally biased region" description="Low complexity" evidence="6">
    <location>
        <begin position="992"/>
        <end position="1012"/>
    </location>
</feature>
<evidence type="ECO:0000313" key="10">
    <source>
        <dbReference type="Proteomes" id="UP000027586"/>
    </source>
</evidence>
<evidence type="ECO:0000256" key="2">
    <source>
        <dbReference type="ARBA" id="ARBA00022723"/>
    </source>
</evidence>